<dbReference type="GO" id="GO:0005829">
    <property type="term" value="C:cytosol"/>
    <property type="evidence" value="ECO:0007669"/>
    <property type="project" value="TreeGrafter"/>
</dbReference>
<dbReference type="InterPro" id="IPR036914">
    <property type="entry name" value="MGS-like_dom_sf"/>
</dbReference>
<dbReference type="AlphaFoldDB" id="A0A3A0V8Q0"/>
<evidence type="ECO:0000313" key="2">
    <source>
        <dbReference type="EMBL" id="RIP22762.1"/>
    </source>
</evidence>
<dbReference type="EC" id="3.5.4.10" evidence="2"/>
<dbReference type="Proteomes" id="UP000265541">
    <property type="component" value="Unassembled WGS sequence"/>
</dbReference>
<protein>
    <submittedName>
        <fullName evidence="2">Bifunctional phosphoribosylaminoimidazolecarboxamide formyltransferase/inosine monophosphate cyclohydrolase</fullName>
        <ecNumber evidence="2">2.1.2.3</ecNumber>
        <ecNumber evidence="2">3.5.4.10</ecNumber>
    </submittedName>
</protein>
<dbReference type="EC" id="2.1.2.3" evidence="2"/>
<evidence type="ECO:0000313" key="3">
    <source>
        <dbReference type="Proteomes" id="UP000265541"/>
    </source>
</evidence>
<dbReference type="PANTHER" id="PTHR11692">
    <property type="entry name" value="BIFUNCTIONAL PURINE BIOSYNTHESIS PROTEIN PURH"/>
    <property type="match status" value="1"/>
</dbReference>
<dbReference type="EMBL" id="QYJN01000308">
    <property type="protein sequence ID" value="RIP22762.1"/>
    <property type="molecule type" value="Genomic_DNA"/>
</dbReference>
<dbReference type="GO" id="GO:0003937">
    <property type="term" value="F:IMP cyclohydrolase activity"/>
    <property type="evidence" value="ECO:0007669"/>
    <property type="project" value="UniProtKB-EC"/>
</dbReference>
<dbReference type="PROSITE" id="PS51855">
    <property type="entry name" value="MGS"/>
    <property type="match status" value="1"/>
</dbReference>
<dbReference type="SUPFAM" id="SSF52335">
    <property type="entry name" value="Methylglyoxal synthase-like"/>
    <property type="match status" value="1"/>
</dbReference>
<sequence length="70" mass="7667">MKKAILSVSNKAGIVTFGQSLIEQNYELYSTGGTMRELANAGLPVKSISELTEFEEIMDGRVKTLHPSVH</sequence>
<proteinExistence type="predicted"/>
<dbReference type="Pfam" id="PF02142">
    <property type="entry name" value="MGS"/>
    <property type="match status" value="1"/>
</dbReference>
<dbReference type="SMART" id="SM00851">
    <property type="entry name" value="MGS"/>
    <property type="match status" value="1"/>
</dbReference>
<gene>
    <name evidence="2" type="primary">purH</name>
    <name evidence="2" type="ORF">BUZ14_15520</name>
</gene>
<keyword evidence="2" id="KW-0808">Transferase</keyword>
<dbReference type="Gene3D" id="3.40.50.1380">
    <property type="entry name" value="Methylglyoxal synthase-like domain"/>
    <property type="match status" value="1"/>
</dbReference>
<feature type="domain" description="MGS-like" evidence="1">
    <location>
        <begin position="1"/>
        <end position="70"/>
    </location>
</feature>
<reference evidence="2 3" key="1">
    <citation type="journal article" date="2016" name="Front. Microbiol.">
        <title>Comprehensive Phylogenetic Analysis of Bovine Non-aureus Staphylococci Species Based on Whole-Genome Sequencing.</title>
        <authorList>
            <person name="Naushad S."/>
            <person name="Barkema H.W."/>
            <person name="Luby C."/>
            <person name="Condas L.A."/>
            <person name="Nobrega D.B."/>
            <person name="Carson D.A."/>
            <person name="De Buck J."/>
        </authorList>
    </citation>
    <scope>NUCLEOTIDE SEQUENCE [LARGE SCALE GENOMIC DNA]</scope>
    <source>
        <strain evidence="2 3">SNUC 4781</strain>
    </source>
</reference>
<dbReference type="GO" id="GO:0004643">
    <property type="term" value="F:phosphoribosylaminoimidazolecarboxamide formyltransferase activity"/>
    <property type="evidence" value="ECO:0007669"/>
    <property type="project" value="UniProtKB-EC"/>
</dbReference>
<organism evidence="2 3">
    <name type="scientific">Staphylococcus gallinarum</name>
    <dbReference type="NCBI Taxonomy" id="1293"/>
    <lineage>
        <taxon>Bacteria</taxon>
        <taxon>Bacillati</taxon>
        <taxon>Bacillota</taxon>
        <taxon>Bacilli</taxon>
        <taxon>Bacillales</taxon>
        <taxon>Staphylococcaceae</taxon>
        <taxon>Staphylococcus</taxon>
    </lineage>
</organism>
<accession>A0A3A0V8Q0</accession>
<dbReference type="InterPro" id="IPR002695">
    <property type="entry name" value="PurH-like"/>
</dbReference>
<feature type="non-terminal residue" evidence="2">
    <location>
        <position position="70"/>
    </location>
</feature>
<keyword evidence="2" id="KW-0378">Hydrolase</keyword>
<dbReference type="InterPro" id="IPR011607">
    <property type="entry name" value="MGS-like_dom"/>
</dbReference>
<dbReference type="PANTHER" id="PTHR11692:SF0">
    <property type="entry name" value="BIFUNCTIONAL PURINE BIOSYNTHESIS PROTEIN ATIC"/>
    <property type="match status" value="1"/>
</dbReference>
<dbReference type="GO" id="GO:0006189">
    <property type="term" value="P:'de novo' IMP biosynthetic process"/>
    <property type="evidence" value="ECO:0007669"/>
    <property type="project" value="TreeGrafter"/>
</dbReference>
<evidence type="ECO:0000259" key="1">
    <source>
        <dbReference type="PROSITE" id="PS51855"/>
    </source>
</evidence>
<comment type="caution">
    <text evidence="2">The sequence shown here is derived from an EMBL/GenBank/DDBJ whole genome shotgun (WGS) entry which is preliminary data.</text>
</comment>
<name>A0A3A0V8Q0_STAGA</name>